<sequence>MVTLHKLYEEAISQLQEETRQQEKLRFVTNLLRVGFAEVNEELLAIVEEIATLPSDEFTPLLLQLSREELLERFRKEAES</sequence>
<accession>A0A1L9QMD3</accession>
<dbReference type="EMBL" id="MLAW01000043">
    <property type="protein sequence ID" value="OJJ22250.1"/>
    <property type="molecule type" value="Genomic_DNA"/>
</dbReference>
<comment type="caution">
    <text evidence="1">The sequence shown here is derived from an EMBL/GenBank/DDBJ whole genome shotgun (WGS) entry which is preliminary data.</text>
</comment>
<organism evidence="1 2">
    <name type="scientific">Roseofilum reptotaenium AO1-A</name>
    <dbReference type="NCBI Taxonomy" id="1925591"/>
    <lineage>
        <taxon>Bacteria</taxon>
        <taxon>Bacillati</taxon>
        <taxon>Cyanobacteriota</taxon>
        <taxon>Cyanophyceae</taxon>
        <taxon>Desertifilales</taxon>
        <taxon>Desertifilaceae</taxon>
        <taxon>Roseofilum</taxon>
    </lineage>
</organism>
<gene>
    <name evidence="1" type="ORF">BI308_19720</name>
</gene>
<dbReference type="Proteomes" id="UP000183940">
    <property type="component" value="Unassembled WGS sequence"/>
</dbReference>
<protein>
    <recommendedName>
        <fullName evidence="3">DUF4351 domain-containing protein</fullName>
    </recommendedName>
</protein>
<reference evidence="1" key="1">
    <citation type="submission" date="2016-10" db="EMBL/GenBank/DDBJ databases">
        <title>CRISPR-Cas defence system in Roseofilum reptotaenium: evidence of a bacteriophage-cyanobacterium arms race in the coral black band disease.</title>
        <authorList>
            <person name="Buerger P."/>
            <person name="Wood-Charlson E.M."/>
            <person name="Weynberg K.D."/>
            <person name="Willis B."/>
            <person name="Van Oppen M.J."/>
        </authorList>
    </citation>
    <scope>NUCLEOTIDE SEQUENCE [LARGE SCALE GENOMIC DNA]</scope>
    <source>
        <strain evidence="1">AO1-A</strain>
    </source>
</reference>
<evidence type="ECO:0008006" key="3">
    <source>
        <dbReference type="Google" id="ProtNLM"/>
    </source>
</evidence>
<proteinExistence type="predicted"/>
<evidence type="ECO:0000313" key="1">
    <source>
        <dbReference type="EMBL" id="OJJ22250.1"/>
    </source>
</evidence>
<dbReference type="AlphaFoldDB" id="A0A1L9QMD3"/>
<evidence type="ECO:0000313" key="2">
    <source>
        <dbReference type="Proteomes" id="UP000183940"/>
    </source>
</evidence>
<name>A0A1L9QMD3_9CYAN</name>
<keyword evidence="2" id="KW-1185">Reference proteome</keyword>